<accession>A0A1D2JH29</accession>
<comment type="caution">
    <text evidence="8">The sequence shown here is derived from an EMBL/GenBank/DDBJ whole genome shotgun (WGS) entry which is preliminary data.</text>
</comment>
<reference evidence="8 9" key="1">
    <citation type="submission" date="2016-06" db="EMBL/GenBank/DDBJ databases">
        <authorList>
            <person name="Kjaerup R.B."/>
            <person name="Dalgaard T.S."/>
            <person name="Juul-Madsen H.R."/>
        </authorList>
    </citation>
    <scope>NUCLEOTIDE SEQUENCE [LARGE SCALE GENOMIC DNA]</scope>
    <source>
        <strain evidence="8 9">Pb300</strain>
    </source>
</reference>
<dbReference type="GO" id="GO:0006412">
    <property type="term" value="P:translation"/>
    <property type="evidence" value="ECO:0007669"/>
    <property type="project" value="InterPro"/>
</dbReference>
<evidence type="ECO:0000256" key="6">
    <source>
        <dbReference type="ARBA" id="ARBA00035170"/>
    </source>
</evidence>
<evidence type="ECO:0000313" key="8">
    <source>
        <dbReference type="EMBL" id="ODH34865.1"/>
    </source>
</evidence>
<dbReference type="SUPFAM" id="SSF54995">
    <property type="entry name" value="Ribosomal protein S6"/>
    <property type="match status" value="1"/>
</dbReference>
<dbReference type="NCBIfam" id="TIGR00166">
    <property type="entry name" value="S6"/>
    <property type="match status" value="1"/>
</dbReference>
<dbReference type="InterPro" id="IPR014717">
    <property type="entry name" value="Transl_elong_EF1B/ribsomal_bS6"/>
</dbReference>
<dbReference type="VEuPathDB" id="FungiDB:PADG_01964"/>
<evidence type="ECO:0000256" key="5">
    <source>
        <dbReference type="ARBA" id="ARBA00023274"/>
    </source>
</evidence>
<evidence type="ECO:0000256" key="7">
    <source>
        <dbReference type="ARBA" id="ARBA00037226"/>
    </source>
</evidence>
<gene>
    <name evidence="8" type="ORF">ACO22_03022</name>
</gene>
<dbReference type="InterPro" id="IPR000529">
    <property type="entry name" value="Ribosomal_bS6"/>
</dbReference>
<dbReference type="VEuPathDB" id="FungiDB:PABG_03396"/>
<dbReference type="PANTHER" id="PTHR21011">
    <property type="entry name" value="MITOCHONDRIAL 28S RIBOSOMAL PROTEIN S6"/>
    <property type="match status" value="1"/>
</dbReference>
<dbReference type="Proteomes" id="UP000242814">
    <property type="component" value="Unassembled WGS sequence"/>
</dbReference>
<comment type="similarity">
    <text evidence="2">Belongs to the bacterial ribosomal protein bS6 family.</text>
</comment>
<keyword evidence="3 8" id="KW-0689">Ribosomal protein</keyword>
<dbReference type="Gene3D" id="3.30.70.60">
    <property type="match status" value="1"/>
</dbReference>
<keyword evidence="5" id="KW-0687">Ribonucleoprotein</keyword>
<dbReference type="GO" id="GO:0003735">
    <property type="term" value="F:structural constituent of ribosome"/>
    <property type="evidence" value="ECO:0007669"/>
    <property type="project" value="InterPro"/>
</dbReference>
<dbReference type="GO" id="GO:0070181">
    <property type="term" value="F:small ribosomal subunit rRNA binding"/>
    <property type="evidence" value="ECO:0007669"/>
    <property type="project" value="TreeGrafter"/>
</dbReference>
<dbReference type="OrthoDB" id="10259681at2759"/>
<keyword evidence="4" id="KW-0496">Mitochondrion</keyword>
<evidence type="ECO:0000256" key="2">
    <source>
        <dbReference type="ARBA" id="ARBA00009512"/>
    </source>
</evidence>
<evidence type="ECO:0000313" key="9">
    <source>
        <dbReference type="Proteomes" id="UP000242814"/>
    </source>
</evidence>
<dbReference type="PANTHER" id="PTHR21011:SF1">
    <property type="entry name" value="SMALL RIBOSOMAL SUBUNIT PROTEIN BS6M"/>
    <property type="match status" value="1"/>
</dbReference>
<dbReference type="FunFam" id="3.30.70.60:FF:000007">
    <property type="entry name" value="37S ribosomal protein Mrp17"/>
    <property type="match status" value="1"/>
</dbReference>
<evidence type="ECO:0000256" key="1">
    <source>
        <dbReference type="ARBA" id="ARBA00004173"/>
    </source>
</evidence>
<organism evidence="8 9">
    <name type="scientific">Paracoccidioides brasiliensis</name>
    <dbReference type="NCBI Taxonomy" id="121759"/>
    <lineage>
        <taxon>Eukaryota</taxon>
        <taxon>Fungi</taxon>
        <taxon>Dikarya</taxon>
        <taxon>Ascomycota</taxon>
        <taxon>Pezizomycotina</taxon>
        <taxon>Eurotiomycetes</taxon>
        <taxon>Eurotiomycetidae</taxon>
        <taxon>Onygenales</taxon>
        <taxon>Ajellomycetaceae</taxon>
        <taxon>Paracoccidioides</taxon>
    </lineage>
</organism>
<dbReference type="AlphaFoldDB" id="A0A1D2JH29"/>
<sequence length="135" mass="15238">MLYELIAVVRPGSLQEVREIARVTGLQILYGGGVIRGLTNWGPFRLPRPTTKHQTKYATGYHFIMRFDSSSAVQKSVRRTLGLDPRMIRFSVVKLGEKLEDIKDVGGTVEWNQSRQLIGDELGVKVPLSSVRRLE</sequence>
<dbReference type="InterPro" id="IPR035980">
    <property type="entry name" value="Ribosomal_bS6_sf"/>
</dbReference>
<comment type="function">
    <text evidence="7">Component of the mitochondrial ribosome (mitoribosome), a dedicated translation machinery responsible for the synthesis of mitochondrial genome-encoded proteins, including at least some of the essential transmembrane subunits of the mitochondrial respiratory chain. The mitoribosomes are attached to the mitochondrial inner membrane and translation products are cotranslationally integrated into the membrane.</text>
</comment>
<dbReference type="CDD" id="cd15465">
    <property type="entry name" value="bS6_mito"/>
    <property type="match status" value="1"/>
</dbReference>
<name>A0A1D2JH29_PARBR</name>
<comment type="subcellular location">
    <subcellularLocation>
        <location evidence="1">Mitochondrion</location>
    </subcellularLocation>
</comment>
<proteinExistence type="inferred from homology"/>
<dbReference type="EMBL" id="LZYO01000099">
    <property type="protein sequence ID" value="ODH34865.1"/>
    <property type="molecule type" value="Genomic_DNA"/>
</dbReference>
<protein>
    <recommendedName>
        <fullName evidence="6">Small ribosomal subunit protein bS6m</fullName>
    </recommendedName>
</protein>
<dbReference type="Pfam" id="PF01250">
    <property type="entry name" value="Ribosomal_S6"/>
    <property type="match status" value="1"/>
</dbReference>
<evidence type="ECO:0000256" key="4">
    <source>
        <dbReference type="ARBA" id="ARBA00023128"/>
    </source>
</evidence>
<evidence type="ECO:0000256" key="3">
    <source>
        <dbReference type="ARBA" id="ARBA00022980"/>
    </source>
</evidence>
<dbReference type="GO" id="GO:0005763">
    <property type="term" value="C:mitochondrial small ribosomal subunit"/>
    <property type="evidence" value="ECO:0007669"/>
    <property type="project" value="TreeGrafter"/>
</dbReference>